<evidence type="ECO:0000313" key="2">
    <source>
        <dbReference type="Proteomes" id="UP000694941"/>
    </source>
</evidence>
<dbReference type="Pfam" id="PF01607">
    <property type="entry name" value="CBM_14"/>
    <property type="match status" value="1"/>
</dbReference>
<dbReference type="InterPro" id="IPR036508">
    <property type="entry name" value="Chitin-bd_dom_sf"/>
</dbReference>
<gene>
    <name evidence="3" type="primary">LOC106459602</name>
</gene>
<dbReference type="Proteomes" id="UP000694941">
    <property type="component" value="Unplaced"/>
</dbReference>
<proteinExistence type="predicted"/>
<name>A0ABM1SDX9_LIMPO</name>
<sequence length="203" mass="23641">MQQPVEKESKENYRRFFFSRRNRKFPIIPPRLPFRPGSKNNISMATSTTTIAPSTLSPKYHTDDEDPFEISSSVDSPAVFWPVRRKVPSRIFNPPTPTSTTPRPLLKLLQPKPTRPAMYSLHGFVPEPSIRRITTTEAPSYIKELYKIRNSQILSTRKNKVWHLCPGGYTVFRHSFLCPNGTIFNEERGICDWWYNVHCERLC</sequence>
<organism evidence="2 3">
    <name type="scientific">Limulus polyphemus</name>
    <name type="common">Atlantic horseshoe crab</name>
    <dbReference type="NCBI Taxonomy" id="6850"/>
    <lineage>
        <taxon>Eukaryota</taxon>
        <taxon>Metazoa</taxon>
        <taxon>Ecdysozoa</taxon>
        <taxon>Arthropoda</taxon>
        <taxon>Chelicerata</taxon>
        <taxon>Merostomata</taxon>
        <taxon>Xiphosura</taxon>
        <taxon>Limulidae</taxon>
        <taxon>Limulus</taxon>
    </lineage>
</organism>
<dbReference type="RefSeq" id="XP_022241834.1">
    <property type="nucleotide sequence ID" value="XM_022386126.1"/>
</dbReference>
<dbReference type="Gene3D" id="2.170.140.10">
    <property type="entry name" value="Chitin binding domain"/>
    <property type="match status" value="1"/>
</dbReference>
<dbReference type="SUPFAM" id="SSF57625">
    <property type="entry name" value="Invertebrate chitin-binding proteins"/>
    <property type="match status" value="1"/>
</dbReference>
<evidence type="ECO:0000259" key="1">
    <source>
        <dbReference type="Pfam" id="PF01607"/>
    </source>
</evidence>
<keyword evidence="2" id="KW-1185">Reference proteome</keyword>
<dbReference type="GeneID" id="106459602"/>
<reference evidence="3" key="1">
    <citation type="submission" date="2025-08" db="UniProtKB">
        <authorList>
            <consortium name="RefSeq"/>
        </authorList>
    </citation>
    <scope>IDENTIFICATION</scope>
    <source>
        <tissue evidence="3">Muscle</tissue>
    </source>
</reference>
<accession>A0ABM1SDX9</accession>
<feature type="domain" description="Chitin-binding type-2" evidence="1">
    <location>
        <begin position="158"/>
        <end position="199"/>
    </location>
</feature>
<dbReference type="InterPro" id="IPR002557">
    <property type="entry name" value="Chitin-bd_dom"/>
</dbReference>
<evidence type="ECO:0000313" key="3">
    <source>
        <dbReference type="RefSeq" id="XP_022241834.1"/>
    </source>
</evidence>
<protein>
    <submittedName>
        <fullName evidence="3">Uncharacterized protein LOC106459602</fullName>
    </submittedName>
</protein>